<evidence type="ECO:0000256" key="2">
    <source>
        <dbReference type="SAM" id="Phobius"/>
    </source>
</evidence>
<dbReference type="SMART" id="SM00267">
    <property type="entry name" value="GGDEF"/>
    <property type="match status" value="1"/>
</dbReference>
<dbReference type="EMBL" id="QYUN01000002">
    <property type="protein sequence ID" value="RJG07351.1"/>
    <property type="molecule type" value="Genomic_DNA"/>
</dbReference>
<reference evidence="4 5" key="1">
    <citation type="submission" date="2018-09" db="EMBL/GenBank/DDBJ databases">
        <authorList>
            <person name="Zhu H."/>
        </authorList>
    </citation>
    <scope>NUCLEOTIDE SEQUENCE [LARGE SCALE GENOMIC DNA]</scope>
    <source>
        <strain evidence="4 5">K2R10-39</strain>
    </source>
</reference>
<keyword evidence="2" id="KW-0472">Membrane</keyword>
<sequence>MAHTSTKDIVPHTDIFPLTEGPMDFVEPPPAASAVSATAAAHIPRQDHSLDKSRQAMRLKRLRLVCLFAGLYLSILIVFHSQRLIGREVLAGIVVVVVVAMAGLYGIFFSGLNQKAREKSLTAPIALFALAILLWTDYVAPQSRMVFVPFLFLVVAYGMYRLPQQSMLLLTAAALAGDAAVIALHYLQQMDAGAFRSALLHWLVLALTLPGFVMLAGRVRRLHSALHKAGVTIRNIEEHARRDQLLGCYNRRYLIAVLEEQKRLSDETGVPLCLAVIDLDHFKSINDEVGHLAGDEVLRTFARIAQENVRQGDVFGRYGGEEFVLILPETPLLAALNTAERIRDQVERHGWQGGLKRPVTVSIGLTQYIPGESVLDLFSRTDTAMYLAKRGGRNQVVVEEPSIELWQAAETELSV</sequence>
<dbReference type="CDD" id="cd01949">
    <property type="entry name" value="GGDEF"/>
    <property type="match status" value="1"/>
</dbReference>
<feature type="transmembrane region" description="Helical" evidence="2">
    <location>
        <begin position="89"/>
        <end position="109"/>
    </location>
</feature>
<keyword evidence="5" id="KW-1185">Reference proteome</keyword>
<dbReference type="GO" id="GO:0005886">
    <property type="term" value="C:plasma membrane"/>
    <property type="evidence" value="ECO:0007669"/>
    <property type="project" value="TreeGrafter"/>
</dbReference>
<name>A0A418X4P4_9BURK</name>
<dbReference type="SUPFAM" id="SSF55073">
    <property type="entry name" value="Nucleotide cyclase"/>
    <property type="match status" value="1"/>
</dbReference>
<protein>
    <recommendedName>
        <fullName evidence="1">diguanylate cyclase</fullName>
        <ecNumber evidence="1">2.7.7.65</ecNumber>
    </recommendedName>
</protein>
<dbReference type="Gene3D" id="3.30.70.270">
    <property type="match status" value="1"/>
</dbReference>
<accession>A0A418X4P4</accession>
<dbReference type="InterPro" id="IPR000160">
    <property type="entry name" value="GGDEF_dom"/>
</dbReference>
<dbReference type="FunFam" id="3.30.70.270:FF:000001">
    <property type="entry name" value="Diguanylate cyclase domain protein"/>
    <property type="match status" value="1"/>
</dbReference>
<dbReference type="PANTHER" id="PTHR45138:SF24">
    <property type="entry name" value="DIGUANYLATE CYCLASE DGCC-RELATED"/>
    <property type="match status" value="1"/>
</dbReference>
<dbReference type="InterPro" id="IPR029787">
    <property type="entry name" value="Nucleotide_cyclase"/>
</dbReference>
<dbReference type="InterPro" id="IPR050469">
    <property type="entry name" value="Diguanylate_Cyclase"/>
</dbReference>
<feature type="transmembrane region" description="Helical" evidence="2">
    <location>
        <begin position="144"/>
        <end position="160"/>
    </location>
</feature>
<dbReference type="GO" id="GO:1902201">
    <property type="term" value="P:negative regulation of bacterial-type flagellum-dependent cell motility"/>
    <property type="evidence" value="ECO:0007669"/>
    <property type="project" value="TreeGrafter"/>
</dbReference>
<evidence type="ECO:0000259" key="3">
    <source>
        <dbReference type="PROSITE" id="PS50887"/>
    </source>
</evidence>
<keyword evidence="2" id="KW-0812">Transmembrane</keyword>
<dbReference type="Proteomes" id="UP000285190">
    <property type="component" value="Unassembled WGS sequence"/>
</dbReference>
<feature type="transmembrane region" description="Helical" evidence="2">
    <location>
        <begin position="167"/>
        <end position="187"/>
    </location>
</feature>
<dbReference type="EC" id="2.7.7.65" evidence="1"/>
<dbReference type="Pfam" id="PF00990">
    <property type="entry name" value="GGDEF"/>
    <property type="match status" value="1"/>
</dbReference>
<dbReference type="GO" id="GO:0052621">
    <property type="term" value="F:diguanylate cyclase activity"/>
    <property type="evidence" value="ECO:0007669"/>
    <property type="project" value="UniProtKB-EC"/>
</dbReference>
<feature type="domain" description="GGDEF" evidence="3">
    <location>
        <begin position="270"/>
        <end position="401"/>
    </location>
</feature>
<organism evidence="4 5">
    <name type="scientific">Noviherbaspirillum cavernae</name>
    <dbReference type="NCBI Taxonomy" id="2320862"/>
    <lineage>
        <taxon>Bacteria</taxon>
        <taxon>Pseudomonadati</taxon>
        <taxon>Pseudomonadota</taxon>
        <taxon>Betaproteobacteria</taxon>
        <taxon>Burkholderiales</taxon>
        <taxon>Oxalobacteraceae</taxon>
        <taxon>Noviherbaspirillum</taxon>
    </lineage>
</organism>
<dbReference type="OrthoDB" id="9813903at2"/>
<proteinExistence type="predicted"/>
<dbReference type="NCBIfam" id="TIGR00254">
    <property type="entry name" value="GGDEF"/>
    <property type="match status" value="1"/>
</dbReference>
<dbReference type="RefSeq" id="WP_119740721.1">
    <property type="nucleotide sequence ID" value="NZ_QYUN01000002.1"/>
</dbReference>
<evidence type="ECO:0000313" key="5">
    <source>
        <dbReference type="Proteomes" id="UP000285190"/>
    </source>
</evidence>
<evidence type="ECO:0000313" key="4">
    <source>
        <dbReference type="EMBL" id="RJG07351.1"/>
    </source>
</evidence>
<dbReference type="InterPro" id="IPR043128">
    <property type="entry name" value="Rev_trsase/Diguanyl_cyclase"/>
</dbReference>
<dbReference type="AlphaFoldDB" id="A0A418X4P4"/>
<feature type="transmembrane region" description="Helical" evidence="2">
    <location>
        <begin position="199"/>
        <end position="217"/>
    </location>
</feature>
<feature type="transmembrane region" description="Helical" evidence="2">
    <location>
        <begin position="121"/>
        <end position="138"/>
    </location>
</feature>
<dbReference type="PROSITE" id="PS50887">
    <property type="entry name" value="GGDEF"/>
    <property type="match status" value="1"/>
</dbReference>
<evidence type="ECO:0000256" key="1">
    <source>
        <dbReference type="ARBA" id="ARBA00012528"/>
    </source>
</evidence>
<comment type="caution">
    <text evidence="4">The sequence shown here is derived from an EMBL/GenBank/DDBJ whole genome shotgun (WGS) entry which is preliminary data.</text>
</comment>
<keyword evidence="2" id="KW-1133">Transmembrane helix</keyword>
<feature type="transmembrane region" description="Helical" evidence="2">
    <location>
        <begin position="62"/>
        <end position="83"/>
    </location>
</feature>
<dbReference type="GO" id="GO:0043709">
    <property type="term" value="P:cell adhesion involved in single-species biofilm formation"/>
    <property type="evidence" value="ECO:0007669"/>
    <property type="project" value="TreeGrafter"/>
</dbReference>
<dbReference type="PANTHER" id="PTHR45138">
    <property type="entry name" value="REGULATORY COMPONENTS OF SENSORY TRANSDUCTION SYSTEM"/>
    <property type="match status" value="1"/>
</dbReference>
<gene>
    <name evidence="4" type="ORF">D3870_16305</name>
</gene>